<name>A0ACB9MM88_9MYRT</name>
<proteinExistence type="predicted"/>
<sequence>MFDRGRERVPTPFRQQTASKKFKKEEKKRHRNISRSRPKSGRKPLREIHVSGVNVPSTDAQSKPRKNIAPDSTPSYWGSAKGEQTTWRDGIDRLLLVTSELGGVVGEIDELVAQAFQLKTISKCGKEEAEALSAFLSEILSSLKPWSSRLKSACLPAGIFGTDRTFFCDFSLQSGAR</sequence>
<reference evidence="2" key="1">
    <citation type="journal article" date="2023" name="Front. Plant Sci.">
        <title>Chromosomal-level genome assembly of Melastoma candidum provides insights into trichome evolution.</title>
        <authorList>
            <person name="Zhong Y."/>
            <person name="Wu W."/>
            <person name="Sun C."/>
            <person name="Zou P."/>
            <person name="Liu Y."/>
            <person name="Dai S."/>
            <person name="Zhou R."/>
        </authorList>
    </citation>
    <scope>NUCLEOTIDE SEQUENCE [LARGE SCALE GENOMIC DNA]</scope>
</reference>
<organism evidence="1 2">
    <name type="scientific">Melastoma candidum</name>
    <dbReference type="NCBI Taxonomy" id="119954"/>
    <lineage>
        <taxon>Eukaryota</taxon>
        <taxon>Viridiplantae</taxon>
        <taxon>Streptophyta</taxon>
        <taxon>Embryophyta</taxon>
        <taxon>Tracheophyta</taxon>
        <taxon>Spermatophyta</taxon>
        <taxon>Magnoliopsida</taxon>
        <taxon>eudicotyledons</taxon>
        <taxon>Gunneridae</taxon>
        <taxon>Pentapetalae</taxon>
        <taxon>rosids</taxon>
        <taxon>malvids</taxon>
        <taxon>Myrtales</taxon>
        <taxon>Melastomataceae</taxon>
        <taxon>Melastomatoideae</taxon>
        <taxon>Melastomateae</taxon>
        <taxon>Melastoma</taxon>
    </lineage>
</organism>
<evidence type="ECO:0000313" key="1">
    <source>
        <dbReference type="EMBL" id="KAI4324761.1"/>
    </source>
</evidence>
<evidence type="ECO:0000313" key="2">
    <source>
        <dbReference type="Proteomes" id="UP001057402"/>
    </source>
</evidence>
<keyword evidence="2" id="KW-1185">Reference proteome</keyword>
<protein>
    <submittedName>
        <fullName evidence="1">Uncharacterized protein</fullName>
    </submittedName>
</protein>
<dbReference type="Proteomes" id="UP001057402">
    <property type="component" value="Chromosome 9"/>
</dbReference>
<accession>A0ACB9MM88</accession>
<comment type="caution">
    <text evidence="1">The sequence shown here is derived from an EMBL/GenBank/DDBJ whole genome shotgun (WGS) entry which is preliminary data.</text>
</comment>
<dbReference type="EMBL" id="CM042888">
    <property type="protein sequence ID" value="KAI4324761.1"/>
    <property type="molecule type" value="Genomic_DNA"/>
</dbReference>
<gene>
    <name evidence="1" type="ORF">MLD38_030218</name>
</gene>